<name>A0ABW7Q358_9MICO</name>
<dbReference type="EMBL" id="JBIQWL010000001">
    <property type="protein sequence ID" value="MFH8249260.1"/>
    <property type="molecule type" value="Genomic_DNA"/>
</dbReference>
<dbReference type="Proteomes" id="UP001610861">
    <property type="component" value="Unassembled WGS sequence"/>
</dbReference>
<evidence type="ECO:0000313" key="2">
    <source>
        <dbReference type="Proteomes" id="UP001610861"/>
    </source>
</evidence>
<evidence type="ECO:0000313" key="1">
    <source>
        <dbReference type="EMBL" id="MFH8249260.1"/>
    </source>
</evidence>
<keyword evidence="2" id="KW-1185">Reference proteome</keyword>
<sequence length="55" mass="6178">MKRLIAREILALTAEHTVTVIPLDTGEILATDTIDPTRTYCRNTQKEPGRWPSSP</sequence>
<gene>
    <name evidence="1" type="ORF">ACH3VR_02675</name>
</gene>
<organism evidence="1 2">
    <name type="scientific">Microbacterium alkaliflavum</name>
    <dbReference type="NCBI Taxonomy" id="3248839"/>
    <lineage>
        <taxon>Bacteria</taxon>
        <taxon>Bacillati</taxon>
        <taxon>Actinomycetota</taxon>
        <taxon>Actinomycetes</taxon>
        <taxon>Micrococcales</taxon>
        <taxon>Microbacteriaceae</taxon>
        <taxon>Microbacterium</taxon>
    </lineage>
</organism>
<protein>
    <submittedName>
        <fullName evidence="1">Uncharacterized protein</fullName>
    </submittedName>
</protein>
<reference evidence="1 2" key="1">
    <citation type="submission" date="2024-09" db="EMBL/GenBank/DDBJ databases">
        <authorList>
            <person name="Pan X."/>
        </authorList>
    </citation>
    <scope>NUCLEOTIDE SEQUENCE [LARGE SCALE GENOMIC DNA]</scope>
    <source>
        <strain evidence="1 2">B2969</strain>
    </source>
</reference>
<dbReference type="RefSeq" id="WP_396639202.1">
    <property type="nucleotide sequence ID" value="NZ_JBIQWL010000001.1"/>
</dbReference>
<accession>A0ABW7Q358</accession>
<proteinExistence type="predicted"/>
<comment type="caution">
    <text evidence="1">The sequence shown here is derived from an EMBL/GenBank/DDBJ whole genome shotgun (WGS) entry which is preliminary data.</text>
</comment>